<dbReference type="Proteomes" id="UP001212152">
    <property type="component" value="Unassembled WGS sequence"/>
</dbReference>
<reference evidence="1" key="1">
    <citation type="submission" date="2020-05" db="EMBL/GenBank/DDBJ databases">
        <title>Phylogenomic resolution of chytrid fungi.</title>
        <authorList>
            <person name="Stajich J.E."/>
            <person name="Amses K."/>
            <person name="Simmons R."/>
            <person name="Seto K."/>
            <person name="Myers J."/>
            <person name="Bonds A."/>
            <person name="Quandt C.A."/>
            <person name="Barry K."/>
            <person name="Liu P."/>
            <person name="Grigoriev I."/>
            <person name="Longcore J.E."/>
            <person name="James T.Y."/>
        </authorList>
    </citation>
    <scope>NUCLEOTIDE SEQUENCE</scope>
    <source>
        <strain evidence="1">JEL0379</strain>
    </source>
</reference>
<keyword evidence="2" id="KW-1185">Reference proteome</keyword>
<sequence length="257" mass="25496">MQVTGASSLTGALTATAATFSQIVGVTGIGTFNSDILLTGATSKVIMPSTGLGPPSTGTRSAGSKLILLSAVDVSAADYALGIEAQVLWSSVANATGFHRWYAGAVNTMSLSGTGDLTTTGVLSITGPRTGPPSATTGAFLNISPSTFNNSTTVASGTVGSFFSNYIVQPTLTATNTAVTTTSASTLFIAGVPIGGLNMAVSNSFAVYVGSGITCLFDATDASALSASLLLAGGLTMAKTLYMGSGKLPSVVGVHDR</sequence>
<gene>
    <name evidence="1" type="ORF">HDU87_000530</name>
</gene>
<proteinExistence type="predicted"/>
<protein>
    <submittedName>
        <fullName evidence="1">Uncharacterized protein</fullName>
    </submittedName>
</protein>
<accession>A0AAD5XNV4</accession>
<comment type="caution">
    <text evidence="1">The sequence shown here is derived from an EMBL/GenBank/DDBJ whole genome shotgun (WGS) entry which is preliminary data.</text>
</comment>
<evidence type="ECO:0000313" key="1">
    <source>
        <dbReference type="EMBL" id="KAJ3169737.1"/>
    </source>
</evidence>
<dbReference type="AlphaFoldDB" id="A0AAD5XNV4"/>
<evidence type="ECO:0000313" key="2">
    <source>
        <dbReference type="Proteomes" id="UP001212152"/>
    </source>
</evidence>
<name>A0AAD5XNV4_9FUNG</name>
<dbReference type="EMBL" id="JADGJQ010000103">
    <property type="protein sequence ID" value="KAJ3169737.1"/>
    <property type="molecule type" value="Genomic_DNA"/>
</dbReference>
<organism evidence="1 2">
    <name type="scientific">Geranomyces variabilis</name>
    <dbReference type="NCBI Taxonomy" id="109894"/>
    <lineage>
        <taxon>Eukaryota</taxon>
        <taxon>Fungi</taxon>
        <taxon>Fungi incertae sedis</taxon>
        <taxon>Chytridiomycota</taxon>
        <taxon>Chytridiomycota incertae sedis</taxon>
        <taxon>Chytridiomycetes</taxon>
        <taxon>Spizellomycetales</taxon>
        <taxon>Powellomycetaceae</taxon>
        <taxon>Geranomyces</taxon>
    </lineage>
</organism>